<dbReference type="Gene3D" id="2.10.230.10">
    <property type="entry name" value="Heat shock protein DnaJ, cysteine-rich domain"/>
    <property type="match status" value="1"/>
</dbReference>
<dbReference type="Pfam" id="PF00684">
    <property type="entry name" value="DnaJ_CXXCXGXG"/>
    <property type="match status" value="1"/>
</dbReference>
<keyword evidence="4 6" id="KW-0862">Zinc</keyword>
<evidence type="ECO:0000256" key="3">
    <source>
        <dbReference type="ARBA" id="ARBA00022771"/>
    </source>
</evidence>
<dbReference type="InterPro" id="IPR008971">
    <property type="entry name" value="HSP40/DnaJ_pept-bd"/>
</dbReference>
<dbReference type="FunFam" id="2.10.230.10:FF:000002">
    <property type="entry name" value="Molecular chaperone DnaJ"/>
    <property type="match status" value="1"/>
</dbReference>
<evidence type="ECO:0000256" key="1">
    <source>
        <dbReference type="ARBA" id="ARBA00022723"/>
    </source>
</evidence>
<accession>A0ABD1AFB8</accession>
<dbReference type="PANTHER" id="PTHR43096">
    <property type="entry name" value="DNAJ HOMOLOG 1, MITOCHONDRIAL-RELATED"/>
    <property type="match status" value="1"/>
</dbReference>
<organism evidence="10 11">
    <name type="scientific">Cardamine amara subsp. amara</name>
    <dbReference type="NCBI Taxonomy" id="228776"/>
    <lineage>
        <taxon>Eukaryota</taxon>
        <taxon>Viridiplantae</taxon>
        <taxon>Streptophyta</taxon>
        <taxon>Embryophyta</taxon>
        <taxon>Tracheophyta</taxon>
        <taxon>Spermatophyta</taxon>
        <taxon>Magnoliopsida</taxon>
        <taxon>eudicotyledons</taxon>
        <taxon>Gunneridae</taxon>
        <taxon>Pentapetalae</taxon>
        <taxon>rosids</taxon>
        <taxon>malvids</taxon>
        <taxon>Brassicales</taxon>
        <taxon>Brassicaceae</taxon>
        <taxon>Cardamineae</taxon>
        <taxon>Cardamine</taxon>
    </lineage>
</organism>
<feature type="transmembrane region" description="Helical" evidence="7">
    <location>
        <begin position="483"/>
        <end position="501"/>
    </location>
</feature>
<feature type="domain" description="CR-type" evidence="9">
    <location>
        <begin position="199"/>
        <end position="281"/>
    </location>
</feature>
<keyword evidence="7" id="KW-0472">Membrane</keyword>
<evidence type="ECO:0000256" key="2">
    <source>
        <dbReference type="ARBA" id="ARBA00022737"/>
    </source>
</evidence>
<keyword evidence="11" id="KW-1185">Reference proteome</keyword>
<dbReference type="FunFam" id="1.10.287.110:FF:000037">
    <property type="entry name" value="Chaperone protein dnaJ A6 chloroplastic"/>
    <property type="match status" value="1"/>
</dbReference>
<comment type="caution">
    <text evidence="10">The sequence shown here is derived from an EMBL/GenBank/DDBJ whole genome shotgun (WGS) entry which is preliminary data.</text>
</comment>
<dbReference type="SUPFAM" id="SSF49493">
    <property type="entry name" value="HSP40/DnaJ peptide-binding domain"/>
    <property type="match status" value="2"/>
</dbReference>
<dbReference type="PROSITE" id="PS00636">
    <property type="entry name" value="DNAJ_1"/>
    <property type="match status" value="1"/>
</dbReference>
<dbReference type="InterPro" id="IPR036410">
    <property type="entry name" value="HSP_DnaJ_Cys-rich_dom_sf"/>
</dbReference>
<dbReference type="Gene3D" id="1.10.287.110">
    <property type="entry name" value="DnaJ domain"/>
    <property type="match status" value="1"/>
</dbReference>
<name>A0ABD1AFB8_CARAN</name>
<keyword evidence="1 6" id="KW-0479">Metal-binding</keyword>
<dbReference type="Gene3D" id="2.60.260.20">
    <property type="entry name" value="Urease metallochaperone UreE, N-terminal domain"/>
    <property type="match status" value="2"/>
</dbReference>
<evidence type="ECO:0000313" key="11">
    <source>
        <dbReference type="Proteomes" id="UP001558713"/>
    </source>
</evidence>
<dbReference type="Pfam" id="PF01556">
    <property type="entry name" value="DnaJ_C"/>
    <property type="match status" value="1"/>
</dbReference>
<evidence type="ECO:0000256" key="4">
    <source>
        <dbReference type="ARBA" id="ARBA00022833"/>
    </source>
</evidence>
<dbReference type="PROSITE" id="PS51188">
    <property type="entry name" value="ZF_CR"/>
    <property type="match status" value="1"/>
</dbReference>
<dbReference type="GO" id="GO:0008270">
    <property type="term" value="F:zinc ion binding"/>
    <property type="evidence" value="ECO:0007669"/>
    <property type="project" value="UniProtKB-KW"/>
</dbReference>
<evidence type="ECO:0000256" key="6">
    <source>
        <dbReference type="PROSITE-ProRule" id="PRU00546"/>
    </source>
</evidence>
<dbReference type="InterPro" id="IPR012724">
    <property type="entry name" value="DnaJ"/>
</dbReference>
<dbReference type="SUPFAM" id="SSF46565">
    <property type="entry name" value="Chaperone J-domain"/>
    <property type="match status" value="1"/>
</dbReference>
<dbReference type="CDD" id="cd10719">
    <property type="entry name" value="DnaJ_zf"/>
    <property type="match status" value="1"/>
</dbReference>
<reference evidence="10 11" key="1">
    <citation type="submission" date="2024-04" db="EMBL/GenBank/DDBJ databases">
        <title>Genome assembly C_amara_ONT_v2.</title>
        <authorList>
            <person name="Yant L."/>
            <person name="Moore C."/>
            <person name="Slenker M."/>
        </authorList>
    </citation>
    <scope>NUCLEOTIDE SEQUENCE [LARGE SCALE GENOMIC DNA]</scope>
    <source>
        <tissue evidence="10">Leaf</tissue>
    </source>
</reference>
<evidence type="ECO:0000259" key="9">
    <source>
        <dbReference type="PROSITE" id="PS51188"/>
    </source>
</evidence>
<dbReference type="CDD" id="cd10747">
    <property type="entry name" value="DnaJ_C"/>
    <property type="match status" value="1"/>
</dbReference>
<dbReference type="Proteomes" id="UP001558713">
    <property type="component" value="Unassembled WGS sequence"/>
</dbReference>
<dbReference type="InterPro" id="IPR018253">
    <property type="entry name" value="DnaJ_domain_CS"/>
</dbReference>
<dbReference type="SUPFAM" id="SSF57938">
    <property type="entry name" value="DnaJ/Hsp40 cysteine-rich domain"/>
    <property type="match status" value="1"/>
</dbReference>
<dbReference type="PRINTS" id="PR00625">
    <property type="entry name" value="JDOMAIN"/>
</dbReference>
<dbReference type="InterPro" id="IPR036869">
    <property type="entry name" value="J_dom_sf"/>
</dbReference>
<dbReference type="AlphaFoldDB" id="A0ABD1AFB8"/>
<keyword evidence="2" id="KW-0677">Repeat</keyword>
<dbReference type="PROSITE" id="PS50076">
    <property type="entry name" value="DNAJ_2"/>
    <property type="match status" value="1"/>
</dbReference>
<gene>
    <name evidence="10" type="ORF">V5N11_018824</name>
</gene>
<dbReference type="Pfam" id="PF00226">
    <property type="entry name" value="DnaJ"/>
    <property type="match status" value="1"/>
</dbReference>
<dbReference type="InterPro" id="IPR001305">
    <property type="entry name" value="HSP_DnaJ_Cys-rich_dom"/>
</dbReference>
<keyword evidence="7" id="KW-1133">Transmembrane helix</keyword>
<keyword evidence="7" id="KW-0812">Transmembrane</keyword>
<dbReference type="CDD" id="cd06257">
    <property type="entry name" value="DnaJ"/>
    <property type="match status" value="1"/>
</dbReference>
<dbReference type="SMART" id="SM00271">
    <property type="entry name" value="DnaJ"/>
    <property type="match status" value="1"/>
</dbReference>
<evidence type="ECO:0000256" key="7">
    <source>
        <dbReference type="SAM" id="Phobius"/>
    </source>
</evidence>
<evidence type="ECO:0000259" key="8">
    <source>
        <dbReference type="PROSITE" id="PS50076"/>
    </source>
</evidence>
<keyword evidence="3 6" id="KW-0863">Zinc-finger</keyword>
<evidence type="ECO:0000256" key="5">
    <source>
        <dbReference type="ARBA" id="ARBA00023186"/>
    </source>
</evidence>
<dbReference type="NCBIfam" id="TIGR02349">
    <property type="entry name" value="DnaJ_bact"/>
    <property type="match status" value="1"/>
</dbReference>
<dbReference type="EMBL" id="JBANAX010000571">
    <property type="protein sequence ID" value="KAL1202709.1"/>
    <property type="molecule type" value="Genomic_DNA"/>
</dbReference>
<dbReference type="InterPro" id="IPR001623">
    <property type="entry name" value="DnaJ_domain"/>
</dbReference>
<dbReference type="NCBIfam" id="NF008035">
    <property type="entry name" value="PRK10767.1"/>
    <property type="match status" value="1"/>
</dbReference>
<proteinExistence type="inferred from homology"/>
<feature type="domain" description="J" evidence="8">
    <location>
        <begin position="63"/>
        <end position="127"/>
    </location>
</feature>
<dbReference type="FunFam" id="2.60.260.20:FF:000005">
    <property type="entry name" value="Chaperone protein dnaJ 1, mitochondrial"/>
    <property type="match status" value="1"/>
</dbReference>
<feature type="zinc finger region" description="CR-type" evidence="6">
    <location>
        <begin position="199"/>
        <end position="281"/>
    </location>
</feature>
<dbReference type="HAMAP" id="MF_01152">
    <property type="entry name" value="DnaJ"/>
    <property type="match status" value="1"/>
</dbReference>
<sequence length="514" mass="56962">MAAMARCALIPSMNPAHSFRHQFPQSNASFYSPPILPIFLRVRRCGFSGRNRRRGITMAAGTDHYSTLKVNRNATLQEIKSSYRKLARKYHPDMNKNPGAEDRFKQISAAYEVLSDEEKRSVYDRFGEAGLEGGYNGSQDTSQGVDPFDMYSAFFGGSDGFFGGMGESGGMGFDFMNKRSLDLDIRYDLRLSFEESVFGVKREIEVSYLETCDGCGGTGAKSSNAIKQCSSCGGKGRVMDTQRTPFGMMSQVSTCSKCGGDGKIITDKCRKCIGSGRLRSKKKLDVVVPAGVSDRATMRIHGEGNVDNRSGRAGDLFIVLQVDEKRGIQREGLNLYSKINIDFTDAILGAITKVETVEGTVDLRIPPGTQPGDTLKLHRKGVPDTNRPSIRGDHCFIVKVSIPKNLSERERELVEEFSLLRRSSSSTETRREEHSFGLKPRKEPPLWHKMKNFIRPKDSRTKFGTMSLNPSLPLRRMKVAETSIVLSVLALCVITSAVALVQKKGDRLKQKKGS</sequence>
<dbReference type="InterPro" id="IPR002939">
    <property type="entry name" value="DnaJ_C"/>
</dbReference>
<keyword evidence="5" id="KW-0143">Chaperone</keyword>
<evidence type="ECO:0000313" key="10">
    <source>
        <dbReference type="EMBL" id="KAL1202709.1"/>
    </source>
</evidence>
<protein>
    <submittedName>
        <fullName evidence="10">Chaperone protein dnaJ A6</fullName>
    </submittedName>
</protein>
<dbReference type="PANTHER" id="PTHR43096:SF26">
    <property type="entry name" value="CR-TYPE DOMAIN-CONTAINING PROTEIN"/>
    <property type="match status" value="1"/>
</dbReference>